<dbReference type="InParanoid" id="J9DPH1"/>
<name>J9DPH1_EDHAE</name>
<reference evidence="3" key="2">
    <citation type="submission" date="2015-07" db="EMBL/GenBank/DDBJ databases">
        <title>Contrasting host-pathogen interactions and genome evolution in two generalist and specialist microsporidian pathogens of mosquitoes.</title>
        <authorList>
            <consortium name="The Broad Institute Genomics Platform"/>
            <consortium name="The Broad Institute Genome Sequencing Center for Infectious Disease"/>
            <person name="Cuomo C.A."/>
            <person name="Sanscrainte N.D."/>
            <person name="Goldberg J.M."/>
            <person name="Heiman D."/>
            <person name="Young S."/>
            <person name="Zeng Q."/>
            <person name="Becnel J.J."/>
            <person name="Birren B.W."/>
        </authorList>
    </citation>
    <scope>NUCLEOTIDE SEQUENCE [LARGE SCALE GENOMIC DNA]</scope>
    <source>
        <strain evidence="3">USNM 41457</strain>
    </source>
</reference>
<evidence type="ECO:0000256" key="1">
    <source>
        <dbReference type="SAM" id="MobiDB-lite"/>
    </source>
</evidence>
<feature type="region of interest" description="Disordered" evidence="1">
    <location>
        <begin position="115"/>
        <end position="153"/>
    </location>
</feature>
<organism evidence="2 3">
    <name type="scientific">Edhazardia aedis (strain USNM 41457)</name>
    <name type="common">Microsporidian parasite</name>
    <dbReference type="NCBI Taxonomy" id="1003232"/>
    <lineage>
        <taxon>Eukaryota</taxon>
        <taxon>Fungi</taxon>
        <taxon>Fungi incertae sedis</taxon>
        <taxon>Microsporidia</taxon>
        <taxon>Edhazardia</taxon>
    </lineage>
</organism>
<proteinExistence type="predicted"/>
<comment type="caution">
    <text evidence="2">The sequence shown here is derived from an EMBL/GenBank/DDBJ whole genome shotgun (WGS) entry which is preliminary data.</text>
</comment>
<protein>
    <submittedName>
        <fullName evidence="2">Uncharacterized protein</fullName>
    </submittedName>
</protein>
<dbReference type="VEuPathDB" id="MicrosporidiaDB:EDEG_01315"/>
<keyword evidence="3" id="KW-1185">Reference proteome</keyword>
<reference evidence="2 3" key="1">
    <citation type="submission" date="2011-08" db="EMBL/GenBank/DDBJ databases">
        <authorList>
            <person name="Liu Z.J."/>
            <person name="Shi F.L."/>
            <person name="Lu J.Q."/>
            <person name="Li M."/>
            <person name="Wang Z.L."/>
        </authorList>
    </citation>
    <scope>NUCLEOTIDE SEQUENCE [LARGE SCALE GENOMIC DNA]</scope>
    <source>
        <strain evidence="2 3">USNM 41457</strain>
    </source>
</reference>
<dbReference type="AlphaFoldDB" id="J9DPH1"/>
<sequence>MKVNQELLRIDGKKTYLIIFFMLLKQLTAENNPFEEPNEHLINEKWFVYNSFHHNYLSLRNNIMLEINQVRSDLIALSEIFRKLCECSFTCDTDCLETKKSKMFAAKTLDSENNSLTPSLERDKPGTSKEFSSKSFSAADESQNNEFTDQSSQAYLNTQDEVTMRIKMIIADKNKFFSHPNNYLYFKCMDMDRGEKYSTDSYDHFFKKTTTLESECTFSYELSSLFRKTCGNSTVGKNTYDKEKIIADHIDLNKKLFNHEKNIVMAIGDKIIYFIDTYHNYFVKHNFKKFRQELTNIINEYFWYMRGNLWVIFYDESTEKKLYKKDQDATKKFFGDVFELLNKKINKIYSFDFYMSTIFQIMDACVKKEASTEDFLFSATNAINMNKRTRNIYLNIIFDHFDEFNYFYILLEQEIFESSSFYRKYFAQDTYLVINEKMSQYISRKNKNDVYSYAQYEDMLLKKIDEYNFVKIIKFLKNLSSQINISGNSEDIKTHKKSQKQKQGDTFKTKVFVAPGITNDDEIKVCYGRKDMRNEILQNIENLKNLKDNLNYYFKSNKPQNAKTKLPIITCCYDEQFNSVLVSKFIKFYENLLDNLIQAYELQLCTITFISEDISKFCMNNSRKKNGKNVRSIQDTKKVMFVPRNFHERYRFVFDGYVRTMYLLSSRYEQHVYLLLNEISGLINIFILTNDLYKYNVTKNLKYSLYCTITSVNDGITIISNNFLDSVAKNIWKNDSIDFNDISFVRLNECVDNFGRNDGSQSIDSYSDTLNSSNSDDEHFNTSEKCTDISYNCPLLTKKNTHKTGIFSKIKKYTDRICHRVERFFPNNRTELSLCSKMLQRLKDSIIIYQQNLNILMNDIYLLSTLCLNFNIEIAVSFLFEKIKEQFVKNVNIINIIIKFKSKEIHDEEKKYKLIEYLQYYKYINLELLNKTNKIINKFDRISNNTYYKKEDFSKPHNSCYNWDQSTNYLRSGEESDIRKNRGKSLQSVNTVVNQRCTNTSLFDKCDEIEKEVKESNDSVITSNGSALINKIQENLFCKIPECKNCKHENILETNTDISNPSTNTTSLCDNFSADTSNFEYTAILSESSGNTFIVQKPINNPGSSVEMCNDKNMEILDMIFEDNIKFFISKCEFIDESFSSMKKIFPGITDNVILEIKLMQTTDKDNIEKKLISQKNNSNS</sequence>
<dbReference type="Proteomes" id="UP000003163">
    <property type="component" value="Unassembled WGS sequence"/>
</dbReference>
<dbReference type="EMBL" id="AFBI03000018">
    <property type="protein sequence ID" value="EJW04445.1"/>
    <property type="molecule type" value="Genomic_DNA"/>
</dbReference>
<accession>J9DPH1</accession>
<gene>
    <name evidence="2" type="ORF">EDEG_01315</name>
</gene>
<dbReference type="HOGENOM" id="CLU_272979_0_0_1"/>
<evidence type="ECO:0000313" key="2">
    <source>
        <dbReference type="EMBL" id="EJW04445.1"/>
    </source>
</evidence>
<feature type="compositionally biased region" description="Polar residues" evidence="1">
    <location>
        <begin position="144"/>
        <end position="153"/>
    </location>
</feature>
<feature type="compositionally biased region" description="Low complexity" evidence="1">
    <location>
        <begin position="128"/>
        <end position="142"/>
    </location>
</feature>
<evidence type="ECO:0000313" key="3">
    <source>
        <dbReference type="Proteomes" id="UP000003163"/>
    </source>
</evidence>